<organism evidence="3 4">
    <name type="scientific">Tahibacter soli</name>
    <dbReference type="NCBI Taxonomy" id="2983605"/>
    <lineage>
        <taxon>Bacteria</taxon>
        <taxon>Pseudomonadati</taxon>
        <taxon>Pseudomonadota</taxon>
        <taxon>Gammaproteobacteria</taxon>
        <taxon>Lysobacterales</taxon>
        <taxon>Rhodanobacteraceae</taxon>
        <taxon>Tahibacter</taxon>
    </lineage>
</organism>
<comment type="caution">
    <text evidence="3">The sequence shown here is derived from an EMBL/GenBank/DDBJ whole genome shotgun (WGS) entry which is preliminary data.</text>
</comment>
<accession>A0A9X3YHL4</accession>
<evidence type="ECO:0000313" key="4">
    <source>
        <dbReference type="Proteomes" id="UP001139971"/>
    </source>
</evidence>
<feature type="chain" id="PRO_5040762119" description="Cytochrome c-552/4 domain-containing protein" evidence="2">
    <location>
        <begin position="24"/>
        <end position="331"/>
    </location>
</feature>
<feature type="region of interest" description="Disordered" evidence="1">
    <location>
        <begin position="151"/>
        <end position="173"/>
    </location>
</feature>
<protein>
    <recommendedName>
        <fullName evidence="5">Cytochrome c-552/4 domain-containing protein</fullName>
    </recommendedName>
</protein>
<evidence type="ECO:0000256" key="1">
    <source>
        <dbReference type="SAM" id="MobiDB-lite"/>
    </source>
</evidence>
<name>A0A9X3YHL4_9GAMM</name>
<evidence type="ECO:0008006" key="5">
    <source>
        <dbReference type="Google" id="ProtNLM"/>
    </source>
</evidence>
<feature type="compositionally biased region" description="Polar residues" evidence="1">
    <location>
        <begin position="155"/>
        <end position="165"/>
    </location>
</feature>
<keyword evidence="4" id="KW-1185">Reference proteome</keyword>
<feature type="signal peptide" evidence="2">
    <location>
        <begin position="1"/>
        <end position="23"/>
    </location>
</feature>
<dbReference type="EMBL" id="JAOVZO020000009">
    <property type="protein sequence ID" value="MDC8012442.1"/>
    <property type="molecule type" value="Genomic_DNA"/>
</dbReference>
<dbReference type="Proteomes" id="UP001139971">
    <property type="component" value="Unassembled WGS sequence"/>
</dbReference>
<dbReference type="SUPFAM" id="SSF48695">
    <property type="entry name" value="Multiheme cytochromes"/>
    <property type="match status" value="1"/>
</dbReference>
<evidence type="ECO:0000256" key="2">
    <source>
        <dbReference type="SAM" id="SignalP"/>
    </source>
</evidence>
<dbReference type="RefSeq" id="WP_263542077.1">
    <property type="nucleotide sequence ID" value="NZ_JAOVZO020000009.1"/>
</dbReference>
<sequence length="331" mass="34803">MKIRLFFLGVALTPLVFVAPVSAEPSSRLAYAQQCAAEMGDIPQFNCLSGQIIPITKNGVPQTQPTGGENCDNPVQLGLGGSAGQCVPFARFMTISTGNANVTTAIVCRKYEASGPQGANDPMFRDIAVIQHNKATGNTCFFQSKLDGPLHNGTAVPSPQSNSGAASDVWLEPESSGPGGIRCTRCHDADPFIWSPYIVQVADLSKWDPLGPWNSNFLDAFGTTVKTFKPNGNACTACHRIGSEVCDDAGGGNVSVPEVAAKRWMPPGFSGTANQWNSDFGPAVAQIESCCANPNQAVCNTQDATGSNAPQEPPGDAALFLESTLLPLREP</sequence>
<gene>
    <name evidence="3" type="ORF">OD750_007770</name>
</gene>
<proteinExistence type="predicted"/>
<dbReference type="AlphaFoldDB" id="A0A9X3YHL4"/>
<evidence type="ECO:0000313" key="3">
    <source>
        <dbReference type="EMBL" id="MDC8012442.1"/>
    </source>
</evidence>
<dbReference type="InterPro" id="IPR036280">
    <property type="entry name" value="Multihaem_cyt_sf"/>
</dbReference>
<keyword evidence="2" id="KW-0732">Signal</keyword>
<reference evidence="3" key="1">
    <citation type="submission" date="2023-02" db="EMBL/GenBank/DDBJ databases">
        <title>Tahibacter soli sp. nov. isolated from soil.</title>
        <authorList>
            <person name="Baek J.H."/>
            <person name="Lee J.K."/>
            <person name="Choi D.G."/>
            <person name="Jeon C.O."/>
        </authorList>
    </citation>
    <scope>NUCLEOTIDE SEQUENCE</scope>
    <source>
        <strain evidence="3">BL</strain>
    </source>
</reference>